<dbReference type="VEuPathDB" id="FungiDB:DD237_001545"/>
<accession>A0A3M6VTB0</accession>
<comment type="caution">
    <text evidence="1">The sequence shown here is derived from an EMBL/GenBank/DDBJ whole genome shotgun (WGS) entry which is preliminary data.</text>
</comment>
<dbReference type="EMBL" id="QKXF01000032">
    <property type="protein sequence ID" value="RQM18658.1"/>
    <property type="molecule type" value="Genomic_DNA"/>
</dbReference>
<keyword evidence="3" id="KW-1185">Reference proteome</keyword>
<dbReference type="Proteomes" id="UP000282087">
    <property type="component" value="Unassembled WGS sequence"/>
</dbReference>
<name>A0A3M6VTB0_9STRA</name>
<evidence type="ECO:0000313" key="1">
    <source>
        <dbReference type="EMBL" id="RMX69281.1"/>
    </source>
</evidence>
<gene>
    <name evidence="2" type="ORF">DD237_001545</name>
    <name evidence="1" type="ORF">DD238_003366</name>
</gene>
<protein>
    <submittedName>
        <fullName evidence="1">Uncharacterized protein</fullName>
    </submittedName>
</protein>
<reference evidence="3 4" key="1">
    <citation type="submission" date="2018-06" db="EMBL/GenBank/DDBJ databases">
        <title>Comparative genomics of downy mildews reveals potential adaptations to biotrophy.</title>
        <authorList>
            <person name="Fletcher K."/>
            <person name="Klosterman S.J."/>
            <person name="Derevnina L."/>
            <person name="Martin F."/>
            <person name="Koike S."/>
            <person name="Reyes Chin-Wo S."/>
            <person name="Mou B."/>
            <person name="Michelmore R."/>
        </authorList>
    </citation>
    <scope>NUCLEOTIDE SEQUENCE [LARGE SCALE GENOMIC DNA]</scope>
    <source>
        <strain evidence="2 4">R13</strain>
        <strain evidence="1 3">R14</strain>
    </source>
</reference>
<dbReference type="AlphaFoldDB" id="A0A3M6VTB0"/>
<proteinExistence type="predicted"/>
<evidence type="ECO:0000313" key="3">
    <source>
        <dbReference type="Proteomes" id="UP000282087"/>
    </source>
</evidence>
<evidence type="ECO:0000313" key="2">
    <source>
        <dbReference type="EMBL" id="RQM18658.1"/>
    </source>
</evidence>
<sequence>MHSNFRSWKASRRVRLPLKLVVSKGKIKVLASRLYMVGYGVQLASKVRIQIGRRILYTWQYTITAKTVDNIGFHVAAVHGTSPIVSRIQGDFYCMYKYAYKYYMPHFLVPINLSTFIKSVSEGRRVG</sequence>
<organism evidence="1 3">
    <name type="scientific">Peronospora effusa</name>
    <dbReference type="NCBI Taxonomy" id="542832"/>
    <lineage>
        <taxon>Eukaryota</taxon>
        <taxon>Sar</taxon>
        <taxon>Stramenopiles</taxon>
        <taxon>Oomycota</taxon>
        <taxon>Peronosporomycetes</taxon>
        <taxon>Peronosporales</taxon>
        <taxon>Peronosporaceae</taxon>
        <taxon>Peronospora</taxon>
    </lineage>
</organism>
<evidence type="ECO:0000313" key="4">
    <source>
        <dbReference type="Proteomes" id="UP000286097"/>
    </source>
</evidence>
<dbReference type="Proteomes" id="UP000286097">
    <property type="component" value="Unassembled WGS sequence"/>
</dbReference>
<dbReference type="EMBL" id="QLLG01000030">
    <property type="protein sequence ID" value="RMX69281.1"/>
    <property type="molecule type" value="Genomic_DNA"/>
</dbReference>